<dbReference type="GO" id="GO:0005737">
    <property type="term" value="C:cytoplasm"/>
    <property type="evidence" value="ECO:0007669"/>
    <property type="project" value="TreeGrafter"/>
</dbReference>
<sequence>MNGDLPLEKKLTSDWYPVTFNLVHELPSFVAYFQQQQQRLKQPDSVQTLSPCTSPSCCRRQTVANDGDSTEKAYNIHHDEFVGLFNEQYPNTSWSEIQASIFSTLADLFTAASTYPEPRGIVPCLHSRAMYAVDLMLEWRPQSTLSPNDSPHRSGRCHRMCPVVFEVNYSPDCDRACRYHPDFFNHVFGCLFLDDSADRCNVTRLV</sequence>
<dbReference type="AlphaFoldDB" id="A0A8J4WDW9"/>
<evidence type="ECO:0000313" key="2">
    <source>
        <dbReference type="Proteomes" id="UP000748531"/>
    </source>
</evidence>
<dbReference type="Pfam" id="PF03133">
    <property type="entry name" value="TTL"/>
    <property type="match status" value="1"/>
</dbReference>
<gene>
    <name evidence="1" type="ORF">PHET_10245</name>
</gene>
<dbReference type="Gene3D" id="3.30.470.20">
    <property type="entry name" value="ATP-grasp fold, B domain"/>
    <property type="match status" value="1"/>
</dbReference>
<keyword evidence="2" id="KW-1185">Reference proteome</keyword>
<reference evidence="1" key="1">
    <citation type="submission" date="2019-05" db="EMBL/GenBank/DDBJ databases">
        <title>Annotation for the trematode Paragonimus heterotremus.</title>
        <authorList>
            <person name="Choi Y.-J."/>
        </authorList>
    </citation>
    <scope>NUCLEOTIDE SEQUENCE</scope>
    <source>
        <strain evidence="1">LC</strain>
    </source>
</reference>
<dbReference type="EMBL" id="LUCH01008067">
    <property type="protein sequence ID" value="KAF5396474.1"/>
    <property type="molecule type" value="Genomic_DNA"/>
</dbReference>
<dbReference type="PANTHER" id="PTHR46088">
    <property type="entry name" value="TUBULIN--TYROSINE LIGASE-LIKE PROTEIN 12"/>
    <property type="match status" value="1"/>
</dbReference>
<dbReference type="Proteomes" id="UP000748531">
    <property type="component" value="Unassembled WGS sequence"/>
</dbReference>
<organism evidence="1 2">
    <name type="scientific">Paragonimus heterotremus</name>
    <dbReference type="NCBI Taxonomy" id="100268"/>
    <lineage>
        <taxon>Eukaryota</taxon>
        <taxon>Metazoa</taxon>
        <taxon>Spiralia</taxon>
        <taxon>Lophotrochozoa</taxon>
        <taxon>Platyhelminthes</taxon>
        <taxon>Trematoda</taxon>
        <taxon>Digenea</taxon>
        <taxon>Plagiorchiida</taxon>
        <taxon>Troglotremata</taxon>
        <taxon>Troglotrematidae</taxon>
        <taxon>Paragonimus</taxon>
    </lineage>
</organism>
<dbReference type="InterPro" id="IPR004344">
    <property type="entry name" value="TTL/TTLL_fam"/>
</dbReference>
<name>A0A8J4WDW9_9TREM</name>
<evidence type="ECO:0000313" key="1">
    <source>
        <dbReference type="EMBL" id="KAF5396474.1"/>
    </source>
</evidence>
<protein>
    <submittedName>
        <fullName evidence="1">Uncharacterized protein</fullName>
    </submittedName>
</protein>
<comment type="caution">
    <text evidence="1">The sequence shown here is derived from an EMBL/GenBank/DDBJ whole genome shotgun (WGS) entry which is preliminary data.</text>
</comment>
<dbReference type="InterPro" id="IPR027749">
    <property type="entry name" value="TTLL12"/>
</dbReference>
<proteinExistence type="predicted"/>
<dbReference type="OrthoDB" id="60477at2759"/>
<dbReference type="PANTHER" id="PTHR46088:SF1">
    <property type="entry name" value="TUBULIN--TYROSINE LIGASE-LIKE PROTEIN 12"/>
    <property type="match status" value="1"/>
</dbReference>
<accession>A0A8J4WDW9</accession>